<evidence type="ECO:0000313" key="4">
    <source>
        <dbReference type="Proteomes" id="UP000319756"/>
    </source>
</evidence>
<feature type="domain" description="Macro" evidence="2">
    <location>
        <begin position="1"/>
        <end position="154"/>
    </location>
</feature>
<evidence type="ECO:0000256" key="1">
    <source>
        <dbReference type="ARBA" id="ARBA00035885"/>
    </source>
</evidence>
<name>A0A514LF49_9BACI</name>
<sequence>MIYFKQGNLLDDQSEALVNTVNTVGVMGKGIALQVKQAYPNVFREYEKESKKGNVQIGQMHIVTTDSIVAPDYVINFPTKKHWREKSKITYIEQGLKDLVRVVRELKIKSLALPPLGCGNGGLKWSEVKPLIENAFINEAIDVNVYEPAGSPKPDQMKVGTSKPRLTKTRALLLASMSAYKAPGYRLSLLEVQKIAYFLQEAGEPLKLDFEKGKYGPYAENLNFVLQRLEGHFIRGYGDRNRNAEIDLFKDAGEKAREYLSGDADSERRLDKVQQVIFGSETPYGLELLATVHWVMKHSNPANNDDLIQDVQSWNERKKELFPSKHIELAWDYLREVGV</sequence>
<dbReference type="InterPro" id="IPR002589">
    <property type="entry name" value="Macro_dom"/>
</dbReference>
<dbReference type="InterPro" id="IPR043472">
    <property type="entry name" value="Macro_dom-like"/>
</dbReference>
<comment type="catalytic activity">
    <reaction evidence="1">
        <text>an N-(ADP-alpha-D-ribosyl)-thymidine in DNA + H2O = a thymidine in DNA + ADP-D-ribose</text>
        <dbReference type="Rhea" id="RHEA:71655"/>
        <dbReference type="Rhea" id="RHEA-COMP:13556"/>
        <dbReference type="Rhea" id="RHEA-COMP:18051"/>
        <dbReference type="ChEBI" id="CHEBI:15377"/>
        <dbReference type="ChEBI" id="CHEBI:57967"/>
        <dbReference type="ChEBI" id="CHEBI:137386"/>
        <dbReference type="ChEBI" id="CHEBI:191199"/>
    </reaction>
    <physiologicalReaction direction="left-to-right" evidence="1">
        <dbReference type="Rhea" id="RHEA:71656"/>
    </physiologicalReaction>
</comment>
<dbReference type="GO" id="GO:0140291">
    <property type="term" value="P:peptidyl-glutamate ADP-deribosylation"/>
    <property type="evidence" value="ECO:0007669"/>
    <property type="project" value="TreeGrafter"/>
</dbReference>
<dbReference type="SMART" id="SM00506">
    <property type="entry name" value="A1pp"/>
    <property type="match status" value="1"/>
</dbReference>
<gene>
    <name evidence="3" type="ORF">EPH95_03985</name>
</gene>
<evidence type="ECO:0000313" key="3">
    <source>
        <dbReference type="EMBL" id="QDI90443.1"/>
    </source>
</evidence>
<organism evidence="3 4">
    <name type="scientific">Salicibibacter halophilus</name>
    <dbReference type="NCBI Taxonomy" id="2502791"/>
    <lineage>
        <taxon>Bacteria</taxon>
        <taxon>Bacillati</taxon>
        <taxon>Bacillota</taxon>
        <taxon>Bacilli</taxon>
        <taxon>Bacillales</taxon>
        <taxon>Bacillaceae</taxon>
        <taxon>Salicibibacter</taxon>
    </lineage>
</organism>
<dbReference type="InterPro" id="IPR050892">
    <property type="entry name" value="ADP-ribose_metab_enzymes"/>
</dbReference>
<dbReference type="PANTHER" id="PTHR12521:SF0">
    <property type="entry name" value="ADP-RIBOSE GLYCOHYDROLASE OARD1"/>
    <property type="match status" value="1"/>
</dbReference>
<dbReference type="SUPFAM" id="SSF52949">
    <property type="entry name" value="Macro domain-like"/>
    <property type="match status" value="1"/>
</dbReference>
<dbReference type="OrthoDB" id="9780211at2"/>
<dbReference type="Proteomes" id="UP000319756">
    <property type="component" value="Chromosome"/>
</dbReference>
<dbReference type="KEGG" id="sale:EPH95_03985"/>
<reference evidence="4" key="1">
    <citation type="submission" date="2019-01" db="EMBL/GenBank/DDBJ databases">
        <title>Genomic analysis of Salicibibacter sp. NKC3-5.</title>
        <authorList>
            <person name="Oh Y.J."/>
        </authorList>
    </citation>
    <scope>NUCLEOTIDE SEQUENCE [LARGE SCALE GENOMIC DNA]</scope>
    <source>
        <strain evidence="4">NKC3-5</strain>
    </source>
</reference>
<proteinExistence type="predicted"/>
<evidence type="ECO:0000259" key="2">
    <source>
        <dbReference type="PROSITE" id="PS51154"/>
    </source>
</evidence>
<dbReference type="Pfam" id="PF01661">
    <property type="entry name" value="Macro"/>
    <property type="match status" value="1"/>
</dbReference>
<dbReference type="AlphaFoldDB" id="A0A514LF49"/>
<dbReference type="Gene3D" id="3.40.220.10">
    <property type="entry name" value="Leucine Aminopeptidase, subunit E, domain 1"/>
    <property type="match status" value="1"/>
</dbReference>
<dbReference type="PANTHER" id="PTHR12521">
    <property type="entry name" value="PROTEIN C6ORF130"/>
    <property type="match status" value="1"/>
</dbReference>
<keyword evidence="4" id="KW-1185">Reference proteome</keyword>
<accession>A0A514LF49</accession>
<dbReference type="CDD" id="cd02901">
    <property type="entry name" value="Macro_Poa1p-like"/>
    <property type="match status" value="1"/>
</dbReference>
<dbReference type="PROSITE" id="PS51154">
    <property type="entry name" value="MACRO"/>
    <property type="match status" value="1"/>
</dbReference>
<protein>
    <submittedName>
        <fullName evidence="3">Appr-1-p processing protein</fullName>
    </submittedName>
</protein>
<dbReference type="EMBL" id="CP035485">
    <property type="protein sequence ID" value="QDI90443.1"/>
    <property type="molecule type" value="Genomic_DNA"/>
</dbReference>